<dbReference type="PANTHER" id="PTHR11203:SF37">
    <property type="entry name" value="INTEGRATOR COMPLEX SUBUNIT 11"/>
    <property type="match status" value="1"/>
</dbReference>
<protein>
    <submittedName>
        <fullName evidence="4">MBL fold metallo-hydrolase</fullName>
        <ecNumber evidence="4">3.-.-.-</ecNumber>
    </submittedName>
</protein>
<dbReference type="Proteomes" id="UP001546774">
    <property type="component" value="Unassembled WGS sequence"/>
</dbReference>
<dbReference type="InterPro" id="IPR022712">
    <property type="entry name" value="Beta_Casp"/>
</dbReference>
<evidence type="ECO:0000259" key="3">
    <source>
        <dbReference type="SMART" id="SM01027"/>
    </source>
</evidence>
<dbReference type="EMBL" id="JBBMFS010000001">
    <property type="protein sequence ID" value="MEQ2553512.1"/>
    <property type="molecule type" value="Genomic_DNA"/>
</dbReference>
<keyword evidence="5" id="KW-1185">Reference proteome</keyword>
<sequence>MRLTFLGADHEVTGSCHFLQACGKNILIDCGMEQGNDVYENQELPVPASDVDYVLLTHAHIDHSGLIPLLYVNGFRGKVYTTEPTVQLCEIMLKDSAHIQMFEAEWRNRKAKRSNGTLKEFVPLYDIEAAINVMKQFVGCAYEDIIQLDEGIKIRFRDVGHLLGSASIEVWAEEDGEARKMVFSGDIGNMNKPIVKNPQYTSDADYVVMESTYGNRSHGGTPDYVTELVRIFERTFNRGGNVVIPSFAVGRTQEILYFIRKIKQDHLIDREFDVYMDSPLAIEATNIFQKNVDMCFDEEAMALVKGGINPLTFPGLKFAVTGEESKLINFDPKPKVILSASGMCEAGRIRHHLKHNLWRPECTILFVGYQAVGTTGRIIVDGADEIKLFGEPIKISAEIVQLQGASGHADKEGLIRWVSQFEKKPKKVFVVHGEDSVCDEFTECLRTEHGFNAEAPYTGASYDLIAGEWLTEGNRKKRERRSVNKRNQGVFDRLIAAGKRLMTVIQHNEGGANKDLAKFADQINALCDKWDR</sequence>
<dbReference type="Pfam" id="PF00753">
    <property type="entry name" value="Lactamase_B"/>
    <property type="match status" value="1"/>
</dbReference>
<feature type="domain" description="Metallo-beta-lactamase" evidence="2">
    <location>
        <begin position="13"/>
        <end position="218"/>
    </location>
</feature>
<dbReference type="InterPro" id="IPR036866">
    <property type="entry name" value="RibonucZ/Hydroxyglut_hydro"/>
</dbReference>
<dbReference type="Gene3D" id="3.60.15.10">
    <property type="entry name" value="Ribonuclease Z/Hydroxyacylglutathione hydrolase-like"/>
    <property type="match status" value="1"/>
</dbReference>
<dbReference type="InterPro" id="IPR001279">
    <property type="entry name" value="Metallo-B-lactamas"/>
</dbReference>
<dbReference type="Pfam" id="PF07521">
    <property type="entry name" value="RMMBL"/>
    <property type="match status" value="1"/>
</dbReference>
<feature type="domain" description="Beta-Casp" evidence="3">
    <location>
        <begin position="252"/>
        <end position="379"/>
    </location>
</feature>
<dbReference type="SUPFAM" id="SSF56281">
    <property type="entry name" value="Metallo-hydrolase/oxidoreductase"/>
    <property type="match status" value="1"/>
</dbReference>
<gene>
    <name evidence="4" type="ORF">WMO37_00565</name>
</gene>
<dbReference type="SMART" id="SM01027">
    <property type="entry name" value="Beta-Casp"/>
    <property type="match status" value="1"/>
</dbReference>
<reference evidence="4" key="1">
    <citation type="submission" date="2024-03" db="EMBL/GenBank/DDBJ databases">
        <title>Human intestinal bacterial collection.</title>
        <authorList>
            <person name="Pauvert C."/>
            <person name="Hitch T.C.A."/>
            <person name="Clavel T."/>
        </authorList>
    </citation>
    <scope>NUCLEOTIDE SEQUENCE [LARGE SCALE GENOMIC DNA]</scope>
    <source>
        <strain evidence="4">CLA-AA-H89B</strain>
    </source>
</reference>
<dbReference type="InterPro" id="IPR011108">
    <property type="entry name" value="RMMBL"/>
</dbReference>
<evidence type="ECO:0000313" key="5">
    <source>
        <dbReference type="Proteomes" id="UP001546774"/>
    </source>
</evidence>
<evidence type="ECO:0000256" key="1">
    <source>
        <dbReference type="ARBA" id="ARBA00022801"/>
    </source>
</evidence>
<name>A0ABV1H1E0_9FIRM</name>
<dbReference type="Pfam" id="PF10996">
    <property type="entry name" value="Beta-Casp"/>
    <property type="match status" value="1"/>
</dbReference>
<organism evidence="4 5">
    <name type="scientific">Lachnospira intestinalis</name>
    <dbReference type="NCBI Taxonomy" id="3133158"/>
    <lineage>
        <taxon>Bacteria</taxon>
        <taxon>Bacillati</taxon>
        <taxon>Bacillota</taxon>
        <taxon>Clostridia</taxon>
        <taxon>Lachnospirales</taxon>
        <taxon>Lachnospiraceae</taxon>
        <taxon>Lachnospira</taxon>
    </lineage>
</organism>
<dbReference type="EC" id="3.-.-.-" evidence="4"/>
<dbReference type="Gene3D" id="3.40.50.10890">
    <property type="match status" value="1"/>
</dbReference>
<proteinExistence type="predicted"/>
<evidence type="ECO:0000259" key="2">
    <source>
        <dbReference type="SMART" id="SM00849"/>
    </source>
</evidence>
<dbReference type="PROSITE" id="PS51257">
    <property type="entry name" value="PROKAR_LIPOPROTEIN"/>
    <property type="match status" value="1"/>
</dbReference>
<comment type="caution">
    <text evidence="4">The sequence shown here is derived from an EMBL/GenBank/DDBJ whole genome shotgun (WGS) entry which is preliminary data.</text>
</comment>
<dbReference type="PANTHER" id="PTHR11203">
    <property type="entry name" value="CLEAVAGE AND POLYADENYLATION SPECIFICITY FACTOR FAMILY MEMBER"/>
    <property type="match status" value="1"/>
</dbReference>
<accession>A0ABV1H1E0</accession>
<evidence type="ECO:0000313" key="4">
    <source>
        <dbReference type="EMBL" id="MEQ2553512.1"/>
    </source>
</evidence>
<dbReference type="CDD" id="cd16295">
    <property type="entry name" value="TTHA0252-CPSF-like_MBL-fold"/>
    <property type="match status" value="1"/>
</dbReference>
<dbReference type="SMART" id="SM00849">
    <property type="entry name" value="Lactamase_B"/>
    <property type="match status" value="1"/>
</dbReference>
<dbReference type="InterPro" id="IPR050698">
    <property type="entry name" value="MBL"/>
</dbReference>
<keyword evidence="1 4" id="KW-0378">Hydrolase</keyword>
<dbReference type="GO" id="GO:0016787">
    <property type="term" value="F:hydrolase activity"/>
    <property type="evidence" value="ECO:0007669"/>
    <property type="project" value="UniProtKB-KW"/>
</dbReference>